<comment type="caution">
    <text evidence="1">The sequence shown here is derived from an EMBL/GenBank/DDBJ whole genome shotgun (WGS) entry which is preliminary data.</text>
</comment>
<dbReference type="Proteomes" id="UP000040841">
    <property type="component" value="Unassembled WGS sequence"/>
</dbReference>
<keyword evidence="1" id="KW-0762">Sugar transport</keyword>
<reference evidence="1 2" key="1">
    <citation type="submission" date="2015-03" db="EMBL/GenBank/DDBJ databases">
        <authorList>
            <consortium name="Pathogen Informatics"/>
            <person name="Murphy D."/>
        </authorList>
    </citation>
    <scope>NUCLEOTIDE SEQUENCE [LARGE SCALE GENOMIC DNA]</scope>
    <source>
        <strain evidence="1 2">FE82747</strain>
    </source>
</reference>
<dbReference type="EMBL" id="CQBM01000004">
    <property type="protein sequence ID" value="CNI05756.1"/>
    <property type="molecule type" value="Genomic_DNA"/>
</dbReference>
<proteinExistence type="predicted"/>
<evidence type="ECO:0000313" key="1">
    <source>
        <dbReference type="EMBL" id="CNI05756.1"/>
    </source>
</evidence>
<name>A0AA36LQN8_YERMO</name>
<sequence>MTTDFIGGALGSLSSAAAYQHAGWYGVASAGLVLRILNITTWRPVNDLIRQQINWPNELD</sequence>
<organism evidence="1 2">
    <name type="scientific">Yersinia mollaretii</name>
    <dbReference type="NCBI Taxonomy" id="33060"/>
    <lineage>
        <taxon>Bacteria</taxon>
        <taxon>Pseudomonadati</taxon>
        <taxon>Pseudomonadota</taxon>
        <taxon>Gammaproteobacteria</taxon>
        <taxon>Enterobacterales</taxon>
        <taxon>Yersiniaceae</taxon>
        <taxon>Yersinia</taxon>
    </lineage>
</organism>
<dbReference type="AlphaFoldDB" id="A0AA36LQN8"/>
<protein>
    <submittedName>
        <fullName evidence="1">Sugar transporter</fullName>
    </submittedName>
</protein>
<accession>A0AA36LQN8</accession>
<gene>
    <name evidence="1" type="ORF">ERS008502_02097</name>
</gene>
<evidence type="ECO:0000313" key="2">
    <source>
        <dbReference type="Proteomes" id="UP000040841"/>
    </source>
</evidence>
<keyword evidence="1" id="KW-0813">Transport</keyword>